<dbReference type="RefSeq" id="WP_150089961.1">
    <property type="nucleotide sequence ID" value="NZ_VWSF01000013.1"/>
</dbReference>
<keyword evidence="1" id="KW-1133">Transmembrane helix</keyword>
<proteinExistence type="predicted"/>
<dbReference type="GO" id="GO:0016740">
    <property type="term" value="F:transferase activity"/>
    <property type="evidence" value="ECO:0007669"/>
    <property type="project" value="UniProtKB-KW"/>
</dbReference>
<evidence type="ECO:0000259" key="2">
    <source>
        <dbReference type="Pfam" id="PF00535"/>
    </source>
</evidence>
<protein>
    <submittedName>
        <fullName evidence="3">Glycosyltransferase</fullName>
    </submittedName>
</protein>
<feature type="transmembrane region" description="Helical" evidence="1">
    <location>
        <begin position="279"/>
        <end position="299"/>
    </location>
</feature>
<evidence type="ECO:0000256" key="1">
    <source>
        <dbReference type="SAM" id="Phobius"/>
    </source>
</evidence>
<dbReference type="Pfam" id="PF00535">
    <property type="entry name" value="Glycos_transf_2"/>
    <property type="match status" value="1"/>
</dbReference>
<keyword evidence="1" id="KW-0812">Transmembrane</keyword>
<evidence type="ECO:0000313" key="3">
    <source>
        <dbReference type="EMBL" id="KAA5543539.1"/>
    </source>
</evidence>
<keyword evidence="3" id="KW-0808">Transferase</keyword>
<dbReference type="EMBL" id="VWSF01000013">
    <property type="protein sequence ID" value="KAA5543539.1"/>
    <property type="molecule type" value="Genomic_DNA"/>
</dbReference>
<dbReference type="AlphaFoldDB" id="A0A5M6DBU1"/>
<comment type="caution">
    <text evidence="3">The sequence shown here is derived from an EMBL/GenBank/DDBJ whole genome shotgun (WGS) entry which is preliminary data.</text>
</comment>
<feature type="transmembrane region" description="Helical" evidence="1">
    <location>
        <begin position="335"/>
        <end position="353"/>
    </location>
</feature>
<reference evidence="3 4" key="1">
    <citation type="submission" date="2019-09" db="EMBL/GenBank/DDBJ databases">
        <title>Genome sequence and assembly of Adhaeribacter sp.</title>
        <authorList>
            <person name="Chhetri G."/>
        </authorList>
    </citation>
    <scope>NUCLEOTIDE SEQUENCE [LARGE SCALE GENOMIC DNA]</scope>
    <source>
        <strain evidence="3 4">DK36</strain>
    </source>
</reference>
<evidence type="ECO:0000313" key="4">
    <source>
        <dbReference type="Proteomes" id="UP000323426"/>
    </source>
</evidence>
<feature type="transmembrane region" description="Helical" evidence="1">
    <location>
        <begin position="311"/>
        <end position="328"/>
    </location>
</feature>
<dbReference type="InterPro" id="IPR001173">
    <property type="entry name" value="Glyco_trans_2-like"/>
</dbReference>
<dbReference type="InterPro" id="IPR029044">
    <property type="entry name" value="Nucleotide-diphossugar_trans"/>
</dbReference>
<dbReference type="SUPFAM" id="SSF53448">
    <property type="entry name" value="Nucleotide-diphospho-sugar transferases"/>
    <property type="match status" value="1"/>
</dbReference>
<accession>A0A5M6DBU1</accession>
<name>A0A5M6DBU1_9BACT</name>
<dbReference type="Proteomes" id="UP000323426">
    <property type="component" value="Unassembled WGS sequence"/>
</dbReference>
<organism evidence="3 4">
    <name type="scientific">Adhaeribacter rhizoryzae</name>
    <dbReference type="NCBI Taxonomy" id="2607907"/>
    <lineage>
        <taxon>Bacteria</taxon>
        <taxon>Pseudomonadati</taxon>
        <taxon>Bacteroidota</taxon>
        <taxon>Cytophagia</taxon>
        <taxon>Cytophagales</taxon>
        <taxon>Hymenobacteraceae</taxon>
        <taxon>Adhaeribacter</taxon>
    </lineage>
</organism>
<feature type="transmembrane region" description="Helical" evidence="1">
    <location>
        <begin position="6"/>
        <end position="23"/>
    </location>
</feature>
<dbReference type="CDD" id="cd06423">
    <property type="entry name" value="CESA_like"/>
    <property type="match status" value="1"/>
</dbReference>
<sequence length="381" mass="43637">MFLLWYGILSTLYWVSTSIYLTVNRRKIKFLAEVPQTTAETFPAVAIIIPVRNEEANLAEALASVCRLNYPNYHILVINDRSTDRTPEILEDFARREPNIKVLTIAELPPGWLGKNHALYQGYAATTATWMLFTDADVVYDSDALTKALHYTQQQQLDYLTILPEIKSRSRLLVGVISTFKIMLEFKLRPWAVRKPKTNAYMGVGAFMLVRRAAYENAGTHQALALRPDDDLKLGELIKKAGFRADVLYGDKQIWLEWYTSIREFTQGLMKNTFAVANYNVFIALVGVIATLIAFVLPWPLLLLFGGATERWLALIIFMFQTLLYLPWKSMEIKGWHVLLMPLAGLLISYIILKSTYLTLKQGGIYWRDSFYSLAELRKKS</sequence>
<feature type="domain" description="Glycosyltransferase 2-like" evidence="2">
    <location>
        <begin position="47"/>
        <end position="216"/>
    </location>
</feature>
<keyword evidence="1" id="KW-0472">Membrane</keyword>
<keyword evidence="4" id="KW-1185">Reference proteome</keyword>
<dbReference type="PANTHER" id="PTHR43646:SF3">
    <property type="entry name" value="SLR1566 PROTEIN"/>
    <property type="match status" value="1"/>
</dbReference>
<dbReference type="PANTHER" id="PTHR43646">
    <property type="entry name" value="GLYCOSYLTRANSFERASE"/>
    <property type="match status" value="1"/>
</dbReference>
<dbReference type="Gene3D" id="3.90.550.10">
    <property type="entry name" value="Spore Coat Polysaccharide Biosynthesis Protein SpsA, Chain A"/>
    <property type="match status" value="1"/>
</dbReference>
<gene>
    <name evidence="3" type="ORF">F0145_16615</name>
</gene>